<dbReference type="Proteomes" id="UP000245293">
    <property type="component" value="Unassembled WGS sequence"/>
</dbReference>
<dbReference type="AlphaFoldDB" id="A0A2V1P5T5"/>
<reference evidence="3" key="1">
    <citation type="submission" date="2018-05" db="EMBL/GenBank/DDBJ databases">
        <authorList>
            <person name="Du Z."/>
            <person name="Wang X."/>
        </authorList>
    </citation>
    <scope>NUCLEOTIDE SEQUENCE [LARGE SCALE GENOMIC DNA]</scope>
    <source>
        <strain evidence="3">WDS4C29</strain>
    </source>
</reference>
<gene>
    <name evidence="2" type="ORF">DFK10_07335</name>
</gene>
<evidence type="ECO:0000259" key="1">
    <source>
        <dbReference type="Pfam" id="PF12697"/>
    </source>
</evidence>
<evidence type="ECO:0000313" key="2">
    <source>
        <dbReference type="EMBL" id="PWG17194.1"/>
    </source>
</evidence>
<dbReference type="OrthoDB" id="7303283at2"/>
<dbReference type="EMBL" id="QETF01000006">
    <property type="protein sequence ID" value="PWG17194.1"/>
    <property type="molecule type" value="Genomic_DNA"/>
</dbReference>
<dbReference type="InterPro" id="IPR000073">
    <property type="entry name" value="AB_hydrolase_1"/>
</dbReference>
<dbReference type="RefSeq" id="WP_109388156.1">
    <property type="nucleotide sequence ID" value="NZ_QETF01000006.1"/>
</dbReference>
<comment type="caution">
    <text evidence="2">The sequence shown here is derived from an EMBL/GenBank/DDBJ whole genome shotgun (WGS) entry which is preliminary data.</text>
</comment>
<feature type="domain" description="AB hydrolase-1" evidence="1">
    <location>
        <begin position="31"/>
        <end position="258"/>
    </location>
</feature>
<dbReference type="Pfam" id="PF12697">
    <property type="entry name" value="Abhydrolase_6"/>
    <property type="match status" value="1"/>
</dbReference>
<dbReference type="InterPro" id="IPR029058">
    <property type="entry name" value="AB_hydrolase_fold"/>
</dbReference>
<sequence length="289" mass="31722">MTLLPINMGDHPDDATLRAAMADLPARAPVVIMLHGFRFSPDCPDTSPHRHILSLEPRRDCWKAVSWPRHLGLRGDAGLAVAFGWPARGHIWDALSHAELAAADLAQLVMAFRRLDPGRRVHLIGHSLGARVAMLSLRHLAAGNVSRLILISAALFRRETRTLLAQPAGAQAEVINITGRENLLFDTLLRLAAPLGGPTVAGGLDAENWLDVRLDRAAALDTLARLGHRIAPPKAPVCHWSGYLRPGVFRFYQALLLHPHRTPLPLLRAQLAPKTRRSVMIEPRLKSPS</sequence>
<protein>
    <recommendedName>
        <fullName evidence="1">AB hydrolase-1 domain-containing protein</fullName>
    </recommendedName>
</protein>
<dbReference type="Gene3D" id="3.40.50.1820">
    <property type="entry name" value="alpha/beta hydrolase"/>
    <property type="match status" value="1"/>
</dbReference>
<organism evidence="2 3">
    <name type="scientific">Salibaculum griseiflavum</name>
    <dbReference type="NCBI Taxonomy" id="1914409"/>
    <lineage>
        <taxon>Bacteria</taxon>
        <taxon>Pseudomonadati</taxon>
        <taxon>Pseudomonadota</taxon>
        <taxon>Alphaproteobacteria</taxon>
        <taxon>Rhodobacterales</taxon>
        <taxon>Roseobacteraceae</taxon>
        <taxon>Salibaculum</taxon>
    </lineage>
</organism>
<accession>A0A2V1P5T5</accession>
<name>A0A2V1P5T5_9RHOB</name>
<proteinExistence type="predicted"/>
<keyword evidence="3" id="KW-1185">Reference proteome</keyword>
<evidence type="ECO:0000313" key="3">
    <source>
        <dbReference type="Proteomes" id="UP000245293"/>
    </source>
</evidence>
<dbReference type="SUPFAM" id="SSF53474">
    <property type="entry name" value="alpha/beta-Hydrolases"/>
    <property type="match status" value="1"/>
</dbReference>